<dbReference type="SUPFAM" id="SSF56300">
    <property type="entry name" value="Metallo-dependent phosphatases"/>
    <property type="match status" value="1"/>
</dbReference>
<comment type="cofactor">
    <cofactor evidence="4">
        <name>Mn(2+)</name>
        <dbReference type="ChEBI" id="CHEBI:29035"/>
    </cofactor>
</comment>
<dbReference type="RefSeq" id="WP_308454483.1">
    <property type="nucleotide sequence ID" value="NZ_JAJEQR010000046.1"/>
</dbReference>
<keyword evidence="1 4" id="KW-0378">Hydrolase</keyword>
<dbReference type="Gene3D" id="3.60.21.10">
    <property type="match status" value="1"/>
</dbReference>
<protein>
    <recommendedName>
        <fullName evidence="4">Fructose-1,6-bisphosphatase class 3</fullName>
        <shortName evidence="4">FBPase class 3</shortName>
        <ecNumber evidence="4">3.1.3.11</ecNumber>
    </recommendedName>
    <alternativeName>
        <fullName evidence="4">D-fructose-1,6-bisphosphate 1-phosphohydrolase class 3</fullName>
    </alternativeName>
</protein>
<keyword evidence="2 4" id="KW-0464">Manganese</keyword>
<organism evidence="5 6">
    <name type="scientific">Hominifimenecus microfluidus</name>
    <dbReference type="NCBI Taxonomy" id="2885348"/>
    <lineage>
        <taxon>Bacteria</taxon>
        <taxon>Bacillati</taxon>
        <taxon>Bacillota</taxon>
        <taxon>Clostridia</taxon>
        <taxon>Lachnospirales</taxon>
        <taxon>Lachnospiraceae</taxon>
        <taxon>Hominifimenecus</taxon>
    </lineage>
</organism>
<dbReference type="InterPro" id="IPR029052">
    <property type="entry name" value="Metallo-depent_PP-like"/>
</dbReference>
<evidence type="ECO:0000313" key="6">
    <source>
        <dbReference type="Proteomes" id="UP001198182"/>
    </source>
</evidence>
<dbReference type="HAMAP" id="MF_01854">
    <property type="entry name" value="FBPase_class3"/>
    <property type="match status" value="1"/>
</dbReference>
<evidence type="ECO:0000256" key="2">
    <source>
        <dbReference type="ARBA" id="ARBA00023211"/>
    </source>
</evidence>
<dbReference type="AlphaFoldDB" id="A0AAE3JFB8"/>
<accession>A0AAE3JFB8</accession>
<keyword evidence="3 4" id="KW-0119">Carbohydrate metabolism</keyword>
<comment type="caution">
    <text evidence="5">The sequence shown here is derived from an EMBL/GenBank/DDBJ whole genome shotgun (WGS) entry which is preliminary data.</text>
</comment>
<dbReference type="EC" id="3.1.3.11" evidence="4"/>
<keyword evidence="6" id="KW-1185">Reference proteome</keyword>
<dbReference type="EMBL" id="JAJEQR010000046">
    <property type="protein sequence ID" value="MCC2231999.1"/>
    <property type="molecule type" value="Genomic_DNA"/>
</dbReference>
<evidence type="ECO:0000256" key="3">
    <source>
        <dbReference type="ARBA" id="ARBA00023277"/>
    </source>
</evidence>
<evidence type="ECO:0000256" key="1">
    <source>
        <dbReference type="ARBA" id="ARBA00022801"/>
    </source>
</evidence>
<dbReference type="Pfam" id="PF06874">
    <property type="entry name" value="FBPase_2"/>
    <property type="match status" value="1"/>
</dbReference>
<name>A0AAE3JFB8_9FIRM</name>
<proteinExistence type="inferred from homology"/>
<comment type="pathway">
    <text evidence="4">Carbohydrate biosynthesis; gluconeogenesis.</text>
</comment>
<comment type="similarity">
    <text evidence="4">Belongs to the FBPase class 3 family.</text>
</comment>
<evidence type="ECO:0000313" key="5">
    <source>
        <dbReference type="EMBL" id="MCC2231999.1"/>
    </source>
</evidence>
<evidence type="ECO:0000256" key="4">
    <source>
        <dbReference type="HAMAP-Rule" id="MF_01854"/>
    </source>
</evidence>
<sequence length="650" mass="75253">MDYIDKHFLESLSYRFPTIGKASTEIINLSAILQLPKETEHFLTDIHGEYEQFAHILKNGSGAIRSKIEEVFGFELSNEDKKELATLIYYPDEKIELVEATGTNMHDWYRTMLLRLIRMTRRASMKYTRSKVRKSIDPEFAYIIEELITQNNTLAKENYYEGILESIIRTGRAKECIHAFAITIQRLVVNHLHIVGDIYDRGPGPDKVIETLIHHHSVDIQWGNHDVVWIGAACGNLACMATVMRLSARYGNLDILEDSYGINLIPLMKFAMDIYKDDPCTCFKIKYDPETYDMSNLPLDMKMHKAVAILQFKLEGQLIKRHPEFHMDDRLLLDKIDYENKKITLYGETYDMEDVYLPTVDPKDPYKLTPEEEALIKHIQGGFRNCERLQRHVRFLLSKGSLYLVYNNTLLFHGSIPLNEDGSFRSVELEGKPYKGRELMDVMDNYVRKGYYLPPGDEKCYATDLIYFLWTNEASPLFGKERMTTFERYFIKDKRAHEEPKTPYYRLYNDETIVNQILEEFNLPTDVAHIVNGHVPVKQKKGESPIKCGGKLLIIDGGFSRAYQSTTGIAGYTLISNSYGFKLVYHEPFTSTEEAIRTGSDIHSEILVVEEVTRRQTVNDTDTGRVLRQQIRELEALLAAYRTGKIRERE</sequence>
<comment type="catalytic activity">
    <reaction evidence="4">
        <text>beta-D-fructose 1,6-bisphosphate + H2O = beta-D-fructose 6-phosphate + phosphate</text>
        <dbReference type="Rhea" id="RHEA:11064"/>
        <dbReference type="ChEBI" id="CHEBI:15377"/>
        <dbReference type="ChEBI" id="CHEBI:32966"/>
        <dbReference type="ChEBI" id="CHEBI:43474"/>
        <dbReference type="ChEBI" id="CHEBI:57634"/>
        <dbReference type="EC" id="3.1.3.11"/>
    </reaction>
</comment>
<dbReference type="GO" id="GO:0042132">
    <property type="term" value="F:fructose 1,6-bisphosphate 1-phosphatase activity"/>
    <property type="evidence" value="ECO:0007669"/>
    <property type="project" value="UniProtKB-UniRule"/>
</dbReference>
<dbReference type="InterPro" id="IPR009164">
    <property type="entry name" value="FBPtase_class3"/>
</dbReference>
<gene>
    <name evidence="4" type="primary">fbp</name>
    <name evidence="5" type="ORF">LKD81_13495</name>
</gene>
<dbReference type="Proteomes" id="UP001198182">
    <property type="component" value="Unassembled WGS sequence"/>
</dbReference>
<dbReference type="GO" id="GO:0006094">
    <property type="term" value="P:gluconeogenesis"/>
    <property type="evidence" value="ECO:0007669"/>
    <property type="project" value="UniProtKB-UniRule"/>
</dbReference>
<dbReference type="PIRSF" id="PIRSF000906">
    <property type="entry name" value="FBPtase_Bacill"/>
    <property type="match status" value="1"/>
</dbReference>
<reference evidence="5" key="1">
    <citation type="submission" date="2021-10" db="EMBL/GenBank/DDBJ databases">
        <title>Anaerobic single-cell dispensing facilitates the cultivation of human gut bacteria.</title>
        <authorList>
            <person name="Afrizal A."/>
        </authorList>
    </citation>
    <scope>NUCLEOTIDE SEQUENCE</scope>
    <source>
        <strain evidence="5">CLA-AA-H215</strain>
    </source>
</reference>